<feature type="compositionally biased region" description="Polar residues" evidence="5">
    <location>
        <begin position="682"/>
        <end position="693"/>
    </location>
</feature>
<feature type="region of interest" description="Disordered" evidence="5">
    <location>
        <begin position="497"/>
        <end position="522"/>
    </location>
</feature>
<keyword evidence="2 4" id="KW-0863">Zinc-finger</keyword>
<dbReference type="InterPro" id="IPR000433">
    <property type="entry name" value="Znf_ZZ"/>
</dbReference>
<dbReference type="InterPro" id="IPR053793">
    <property type="entry name" value="PB1-like"/>
</dbReference>
<organism evidence="8 9">
    <name type="scientific">Pyrrhoderma noxium</name>
    <dbReference type="NCBI Taxonomy" id="2282107"/>
    <lineage>
        <taxon>Eukaryota</taxon>
        <taxon>Fungi</taxon>
        <taxon>Dikarya</taxon>
        <taxon>Basidiomycota</taxon>
        <taxon>Agaricomycotina</taxon>
        <taxon>Agaricomycetes</taxon>
        <taxon>Hymenochaetales</taxon>
        <taxon>Hymenochaetaceae</taxon>
        <taxon>Pyrrhoderma</taxon>
    </lineage>
</organism>
<evidence type="ECO:0000313" key="9">
    <source>
        <dbReference type="Proteomes" id="UP000217199"/>
    </source>
</evidence>
<feature type="compositionally biased region" description="Low complexity" evidence="5">
    <location>
        <begin position="455"/>
        <end position="467"/>
    </location>
</feature>
<dbReference type="EMBL" id="NBII01000004">
    <property type="protein sequence ID" value="PAV20225.1"/>
    <property type="molecule type" value="Genomic_DNA"/>
</dbReference>
<dbReference type="Proteomes" id="UP000217199">
    <property type="component" value="Unassembled WGS sequence"/>
</dbReference>
<evidence type="ECO:0000256" key="1">
    <source>
        <dbReference type="ARBA" id="ARBA00022723"/>
    </source>
</evidence>
<dbReference type="PROSITE" id="PS01357">
    <property type="entry name" value="ZF_ZZ_1"/>
    <property type="match status" value="1"/>
</dbReference>
<dbReference type="PROSITE" id="PS51745">
    <property type="entry name" value="PB1"/>
    <property type="match status" value="1"/>
</dbReference>
<dbReference type="Gene3D" id="3.30.60.90">
    <property type="match status" value="2"/>
</dbReference>
<name>A0A286UL96_9AGAM</name>
<dbReference type="Pfam" id="PF00564">
    <property type="entry name" value="PB1"/>
    <property type="match status" value="1"/>
</dbReference>
<dbReference type="PANTHER" id="PTHR15090:SF0">
    <property type="entry name" value="SEQUESTOSOME-1"/>
    <property type="match status" value="1"/>
</dbReference>
<evidence type="ECO:0000256" key="3">
    <source>
        <dbReference type="ARBA" id="ARBA00022833"/>
    </source>
</evidence>
<feature type="region of interest" description="Disordered" evidence="5">
    <location>
        <begin position="328"/>
        <end position="348"/>
    </location>
</feature>
<keyword evidence="3" id="KW-0862">Zinc</keyword>
<feature type="domain" description="ZZ-type" evidence="6">
    <location>
        <begin position="598"/>
        <end position="659"/>
    </location>
</feature>
<dbReference type="GO" id="GO:0008270">
    <property type="term" value="F:zinc ion binding"/>
    <property type="evidence" value="ECO:0007669"/>
    <property type="project" value="UniProtKB-KW"/>
</dbReference>
<feature type="region of interest" description="Disordered" evidence="5">
    <location>
        <begin position="673"/>
        <end position="699"/>
    </location>
</feature>
<feature type="compositionally biased region" description="Pro residues" evidence="5">
    <location>
        <begin position="437"/>
        <end position="446"/>
    </location>
</feature>
<dbReference type="InterPro" id="IPR000270">
    <property type="entry name" value="PB1_dom"/>
</dbReference>
<feature type="compositionally biased region" description="Low complexity" evidence="5">
    <location>
        <begin position="335"/>
        <end position="347"/>
    </location>
</feature>
<dbReference type="SUPFAM" id="SSF54277">
    <property type="entry name" value="CAD &amp; PB1 domains"/>
    <property type="match status" value="1"/>
</dbReference>
<reference evidence="8 9" key="1">
    <citation type="journal article" date="2017" name="Mol. Ecol.">
        <title>Comparative and population genomic landscape of Phellinus noxius: A hypervariable fungus causing root rot in trees.</title>
        <authorList>
            <person name="Chung C.L."/>
            <person name="Lee T.J."/>
            <person name="Akiba M."/>
            <person name="Lee H.H."/>
            <person name="Kuo T.H."/>
            <person name="Liu D."/>
            <person name="Ke H.M."/>
            <person name="Yokoi T."/>
            <person name="Roa M.B."/>
            <person name="Lu M.J."/>
            <person name="Chang Y.Y."/>
            <person name="Ann P.J."/>
            <person name="Tsai J.N."/>
            <person name="Chen C.Y."/>
            <person name="Tzean S.S."/>
            <person name="Ota Y."/>
            <person name="Hattori T."/>
            <person name="Sahashi N."/>
            <person name="Liou R.F."/>
            <person name="Kikuchi T."/>
            <person name="Tsai I.J."/>
        </authorList>
    </citation>
    <scope>NUCLEOTIDE SEQUENCE [LARGE SCALE GENOMIC DNA]</scope>
    <source>
        <strain evidence="8 9">FFPRI411160</strain>
    </source>
</reference>
<evidence type="ECO:0000256" key="5">
    <source>
        <dbReference type="SAM" id="MobiDB-lite"/>
    </source>
</evidence>
<dbReference type="GO" id="GO:0044753">
    <property type="term" value="C:amphisome"/>
    <property type="evidence" value="ECO:0007669"/>
    <property type="project" value="TreeGrafter"/>
</dbReference>
<feature type="compositionally biased region" description="Polar residues" evidence="5">
    <location>
        <begin position="502"/>
        <end position="517"/>
    </location>
</feature>
<dbReference type="OrthoDB" id="661148at2759"/>
<evidence type="ECO:0000259" key="7">
    <source>
        <dbReference type="PROSITE" id="PS51745"/>
    </source>
</evidence>
<evidence type="ECO:0000256" key="2">
    <source>
        <dbReference type="ARBA" id="ARBA00022771"/>
    </source>
</evidence>
<dbReference type="Gene3D" id="3.10.20.90">
    <property type="entry name" value="Phosphatidylinositol 3-kinase Catalytic Subunit, Chain A, domain 1"/>
    <property type="match status" value="1"/>
</dbReference>
<feature type="region of interest" description="Disordered" evidence="5">
    <location>
        <begin position="400"/>
        <end position="467"/>
    </location>
</feature>
<dbReference type="STRING" id="2282107.A0A286UL96"/>
<dbReference type="InParanoid" id="A0A286UL96"/>
<dbReference type="CDD" id="cd02340">
    <property type="entry name" value="ZZ_NBR1_like"/>
    <property type="match status" value="1"/>
</dbReference>
<feature type="domain" description="PB1" evidence="7">
    <location>
        <begin position="8"/>
        <end position="84"/>
    </location>
</feature>
<dbReference type="SMART" id="SM00666">
    <property type="entry name" value="PB1"/>
    <property type="match status" value="1"/>
</dbReference>
<dbReference type="GO" id="GO:0035973">
    <property type="term" value="P:aggrephagy"/>
    <property type="evidence" value="ECO:0007669"/>
    <property type="project" value="TreeGrafter"/>
</dbReference>
<dbReference type="InterPro" id="IPR052260">
    <property type="entry name" value="Autophagy_Rcpt_SigReg"/>
</dbReference>
<dbReference type="PROSITE" id="PS50135">
    <property type="entry name" value="ZF_ZZ_2"/>
    <property type="match status" value="1"/>
</dbReference>
<dbReference type="GO" id="GO:0005080">
    <property type="term" value="F:protein kinase C binding"/>
    <property type="evidence" value="ECO:0007669"/>
    <property type="project" value="TreeGrafter"/>
</dbReference>
<gene>
    <name evidence="8" type="ORF">PNOK_0515900</name>
</gene>
<evidence type="ECO:0000256" key="4">
    <source>
        <dbReference type="PROSITE-ProRule" id="PRU00228"/>
    </source>
</evidence>
<dbReference type="GO" id="GO:0070530">
    <property type="term" value="F:K63-linked polyubiquitin modification-dependent protein binding"/>
    <property type="evidence" value="ECO:0007669"/>
    <property type="project" value="TreeGrafter"/>
</dbReference>
<dbReference type="AlphaFoldDB" id="A0A286UL96"/>
<sequence length="895" mass="97628">MSVRPDRPLVVKATFDRYNKRITFSSARNCSYDLLRRKVEQSFSLQAFSFSIAYKDDDGEVTDITCEADLTEAIAYFQAGVDDPPVSSAASILSGRSFGSRRITLRVNITVDYDGPSLSDTSSLVSLDEYRNKHSSESSISLSFSGASALEPEDDSVTVSSRDTGLLVVQSQTRIRAGLGLGNSGSTVHDFQSSSSFENGSIAENPFEDRLSADPSAVFERLKLSESSETLERNTQWLRDQNSRTIHGIIPPESVSDGSSLDLGEDFEAHSPFDGDLALQQDNGKFYYTYTSASMSSASSAAQDDASIGDSEHSGNYIHWMASQNSNKSLQHRASTSSHPSSFASSSDPLIRASLSVNGSGTSSDAYQFSQESFLPPGLCTDCSQCGILLDTMRYVCSTCGEKSPKRPESSINYRGKGKDRDDSLYPPPSHRTQPGKPLPSRPLPTLPSGHRVGSSKSSTGSGSSSSITLAGDGGFELCPSCIETAGVIHALIGASPDAANEPSSPQDPQKTLSQLRRTAPRQKGHFRHAYIEKLWGASGWKDVEQDVQAECTICNMVLVGQRYKYIPERPIEVRGETDPRQLDHLGDDGLEDESLTHPDVKCSHCLMDIVGARFHCAICESVDICSNCEAAGLPGNLDADEGGHNSSHIMIKIPIPLNSNKVQIASRRARQLWTGRDAPNVQRTPSGRSRSGSLPDGDAVTVIGSLSKSHRSKQDPNSLDHRILCSGCNQNINGVRFQCATCPSSKSQSYSLCSKCEQRSYLIHDPMHIFFKLPRPVNRPIISSDPVLPILYRAPAGPLNGFLNSDHPKAYLKTLRHTAALCDNCMERISGEWFRCAYCAKDYCDVCENLNVHDPLHFFYVFKAPVDMQIFRIVAELDSPTGSPPVINYPVYLP</sequence>
<evidence type="ECO:0000313" key="8">
    <source>
        <dbReference type="EMBL" id="PAV20225.1"/>
    </source>
</evidence>
<dbReference type="SUPFAM" id="SSF57850">
    <property type="entry name" value="RING/U-box"/>
    <property type="match status" value="3"/>
</dbReference>
<proteinExistence type="predicted"/>
<dbReference type="GO" id="GO:0007032">
    <property type="term" value="P:endosome organization"/>
    <property type="evidence" value="ECO:0007669"/>
    <property type="project" value="TreeGrafter"/>
</dbReference>
<dbReference type="Pfam" id="PF00569">
    <property type="entry name" value="ZZ"/>
    <property type="match status" value="1"/>
</dbReference>
<dbReference type="GO" id="GO:0016235">
    <property type="term" value="C:aggresome"/>
    <property type="evidence" value="ECO:0007669"/>
    <property type="project" value="TreeGrafter"/>
</dbReference>
<dbReference type="PANTHER" id="PTHR15090">
    <property type="entry name" value="SEQUESTOSOME 1-RELATED"/>
    <property type="match status" value="1"/>
</dbReference>
<dbReference type="InterPro" id="IPR043145">
    <property type="entry name" value="Znf_ZZ_sf"/>
</dbReference>
<keyword evidence="1" id="KW-0479">Metal-binding</keyword>
<comment type="caution">
    <text evidence="8">The sequence shown here is derived from an EMBL/GenBank/DDBJ whole genome shotgun (WGS) entry which is preliminary data.</text>
</comment>
<dbReference type="SMART" id="SM00291">
    <property type="entry name" value="ZnF_ZZ"/>
    <property type="match status" value="3"/>
</dbReference>
<keyword evidence="9" id="KW-1185">Reference proteome</keyword>
<accession>A0A286UL96</accession>
<dbReference type="GO" id="GO:0000423">
    <property type="term" value="P:mitophagy"/>
    <property type="evidence" value="ECO:0007669"/>
    <property type="project" value="TreeGrafter"/>
</dbReference>
<evidence type="ECO:0000259" key="6">
    <source>
        <dbReference type="PROSITE" id="PS50135"/>
    </source>
</evidence>
<protein>
    <submittedName>
        <fullName evidence="8">Zz type zinc finger domain-containing</fullName>
    </submittedName>
</protein>